<comment type="caution">
    <text evidence="3">The sequence shown here is derived from an EMBL/GenBank/DDBJ whole genome shotgun (WGS) entry which is preliminary data.</text>
</comment>
<dbReference type="Proteomes" id="UP000245639">
    <property type="component" value="Unassembled WGS sequence"/>
</dbReference>
<keyword evidence="2" id="KW-0732">Signal</keyword>
<accession>A0A2U1EZI8</accession>
<protein>
    <submittedName>
        <fullName evidence="3">Uncharacterized protein</fullName>
    </submittedName>
</protein>
<dbReference type="RefSeq" id="WP_116710357.1">
    <property type="nucleotide sequence ID" value="NZ_QEKW01000015.1"/>
</dbReference>
<evidence type="ECO:0000313" key="4">
    <source>
        <dbReference type="Proteomes" id="UP000245639"/>
    </source>
</evidence>
<proteinExistence type="predicted"/>
<evidence type="ECO:0000313" key="3">
    <source>
        <dbReference type="EMBL" id="PVZ05338.1"/>
    </source>
</evidence>
<organism evidence="3 4">
    <name type="scientific">Actinomycetospora cinnamomea</name>
    <dbReference type="NCBI Taxonomy" id="663609"/>
    <lineage>
        <taxon>Bacteria</taxon>
        <taxon>Bacillati</taxon>
        <taxon>Actinomycetota</taxon>
        <taxon>Actinomycetes</taxon>
        <taxon>Pseudonocardiales</taxon>
        <taxon>Pseudonocardiaceae</taxon>
        <taxon>Actinomycetospora</taxon>
    </lineage>
</organism>
<gene>
    <name evidence="3" type="ORF">C8D89_11543</name>
</gene>
<dbReference type="EMBL" id="QEKW01000015">
    <property type="protein sequence ID" value="PVZ05338.1"/>
    <property type="molecule type" value="Genomic_DNA"/>
</dbReference>
<evidence type="ECO:0000256" key="2">
    <source>
        <dbReference type="SAM" id="SignalP"/>
    </source>
</evidence>
<feature type="signal peptide" evidence="2">
    <location>
        <begin position="1"/>
        <end position="23"/>
    </location>
</feature>
<dbReference type="AlphaFoldDB" id="A0A2U1EZI8"/>
<reference evidence="3 4" key="1">
    <citation type="submission" date="2018-04" db="EMBL/GenBank/DDBJ databases">
        <title>Genomic Encyclopedia of Type Strains, Phase IV (KMG-IV): sequencing the most valuable type-strain genomes for metagenomic binning, comparative biology and taxonomic classification.</title>
        <authorList>
            <person name="Goeker M."/>
        </authorList>
    </citation>
    <scope>NUCLEOTIDE SEQUENCE [LARGE SCALE GENOMIC DNA]</scope>
    <source>
        <strain evidence="3 4">DSM 45771</strain>
    </source>
</reference>
<evidence type="ECO:0000256" key="1">
    <source>
        <dbReference type="SAM" id="MobiDB-lite"/>
    </source>
</evidence>
<name>A0A2U1EZI8_9PSEU</name>
<feature type="region of interest" description="Disordered" evidence="1">
    <location>
        <begin position="42"/>
        <end position="69"/>
    </location>
</feature>
<sequence length="69" mass="7006">MEASAQATAEAAAGLLLSAAALAADTLAAVLSPTEFAAEVIDRATHGDRSSDRDGVDEAGPDRLDRPRV</sequence>
<keyword evidence="4" id="KW-1185">Reference proteome</keyword>
<feature type="chain" id="PRO_5039584557" evidence="2">
    <location>
        <begin position="24"/>
        <end position="69"/>
    </location>
</feature>